<dbReference type="GeneID" id="98164449"/>
<protein>
    <submittedName>
        <fullName evidence="1">Uncharacterized protein</fullName>
    </submittedName>
</protein>
<evidence type="ECO:0000313" key="2">
    <source>
        <dbReference type="Proteomes" id="UP001610444"/>
    </source>
</evidence>
<accession>A0ABR4KLB3</accession>
<gene>
    <name evidence="1" type="ORF">BJX68DRAFT_50260</name>
</gene>
<evidence type="ECO:0000313" key="1">
    <source>
        <dbReference type="EMBL" id="KAL2853069.1"/>
    </source>
</evidence>
<dbReference type="RefSeq" id="XP_070900710.1">
    <property type="nucleotide sequence ID" value="XM_071049285.1"/>
</dbReference>
<name>A0ABR4KLB3_9EURO</name>
<proteinExistence type="predicted"/>
<reference evidence="1 2" key="1">
    <citation type="submission" date="2024-07" db="EMBL/GenBank/DDBJ databases">
        <title>Section-level genome sequencing and comparative genomics of Aspergillus sections Usti and Cavernicolus.</title>
        <authorList>
            <consortium name="Lawrence Berkeley National Laboratory"/>
            <person name="Nybo J.L."/>
            <person name="Vesth T.C."/>
            <person name="Theobald S."/>
            <person name="Frisvad J.C."/>
            <person name="Larsen T.O."/>
            <person name="Kjaerboelling I."/>
            <person name="Rothschild-Mancinelli K."/>
            <person name="Lyhne E.K."/>
            <person name="Kogle M.E."/>
            <person name="Barry K."/>
            <person name="Clum A."/>
            <person name="Na H."/>
            <person name="Ledsgaard L."/>
            <person name="Lin J."/>
            <person name="Lipzen A."/>
            <person name="Kuo A."/>
            <person name="Riley R."/>
            <person name="Mondo S."/>
            <person name="LaButti K."/>
            <person name="Haridas S."/>
            <person name="Pangalinan J."/>
            <person name="Salamov A.A."/>
            <person name="Simmons B.A."/>
            <person name="Magnuson J.K."/>
            <person name="Chen J."/>
            <person name="Drula E."/>
            <person name="Henrissat B."/>
            <person name="Wiebenga A."/>
            <person name="Lubbers R.J."/>
            <person name="Gomes A.C."/>
            <person name="Macurrencykelacurrency M.R."/>
            <person name="Stajich J."/>
            <person name="Grigoriev I.V."/>
            <person name="Mortensen U.H."/>
            <person name="De vries R.P."/>
            <person name="Baker S.E."/>
            <person name="Andersen M.R."/>
        </authorList>
    </citation>
    <scope>NUCLEOTIDE SEQUENCE [LARGE SCALE GENOMIC DNA]</scope>
    <source>
        <strain evidence="1 2">CBS 756.74</strain>
    </source>
</reference>
<dbReference type="EMBL" id="JBFXLR010000014">
    <property type="protein sequence ID" value="KAL2853069.1"/>
    <property type="molecule type" value="Genomic_DNA"/>
</dbReference>
<keyword evidence="2" id="KW-1185">Reference proteome</keyword>
<dbReference type="Proteomes" id="UP001610444">
    <property type="component" value="Unassembled WGS sequence"/>
</dbReference>
<organism evidence="1 2">
    <name type="scientific">Aspergillus pseudodeflectus</name>
    <dbReference type="NCBI Taxonomy" id="176178"/>
    <lineage>
        <taxon>Eukaryota</taxon>
        <taxon>Fungi</taxon>
        <taxon>Dikarya</taxon>
        <taxon>Ascomycota</taxon>
        <taxon>Pezizomycotina</taxon>
        <taxon>Eurotiomycetes</taxon>
        <taxon>Eurotiomycetidae</taxon>
        <taxon>Eurotiales</taxon>
        <taxon>Aspergillaceae</taxon>
        <taxon>Aspergillus</taxon>
        <taxon>Aspergillus subgen. Nidulantes</taxon>
    </lineage>
</organism>
<sequence length="157" mass="17520">MRSPALVGLPQKIGALRGPLWRNSGLSCTLWLKTEKYGFAMVTAEACSENEKVILIRAAQEVRVCCRQHLDSRRFCHQDRQAIARCVQTVIQYSTTCNTRRISFSPLPFWGLASGRGTGELDILHKKFGNFPTMRKSETEGRSGVALLVGRLAVPIE</sequence>
<comment type="caution">
    <text evidence="1">The sequence shown here is derived from an EMBL/GenBank/DDBJ whole genome shotgun (WGS) entry which is preliminary data.</text>
</comment>